<dbReference type="Proteomes" id="UP001500767">
    <property type="component" value="Unassembled WGS sequence"/>
</dbReference>
<keyword evidence="5" id="KW-0067">ATP-binding</keyword>
<feature type="domain" description="Helicase ATP-binding" evidence="9">
    <location>
        <begin position="326"/>
        <end position="499"/>
    </location>
</feature>
<dbReference type="InterPro" id="IPR011545">
    <property type="entry name" value="DEAD/DEAH_box_helicase_dom"/>
</dbReference>
<dbReference type="InterPro" id="IPR001650">
    <property type="entry name" value="Helicase_C-like"/>
</dbReference>
<evidence type="ECO:0000256" key="3">
    <source>
        <dbReference type="ARBA" id="ARBA00022801"/>
    </source>
</evidence>
<evidence type="ECO:0000256" key="6">
    <source>
        <dbReference type="ARBA" id="ARBA00023125"/>
    </source>
</evidence>
<feature type="domain" description="Helicase C-terminal" evidence="10">
    <location>
        <begin position="550"/>
        <end position="707"/>
    </location>
</feature>
<accession>A0ABP6YE29</accession>
<dbReference type="SUPFAM" id="SSF52540">
    <property type="entry name" value="P-loop containing nucleoside triphosphate hydrolases"/>
    <property type="match status" value="1"/>
</dbReference>
<keyword evidence="1" id="KW-0547">Nucleotide-binding</keyword>
<dbReference type="SMART" id="SM00490">
    <property type="entry name" value="HELICc"/>
    <property type="match status" value="1"/>
</dbReference>
<dbReference type="Pfam" id="PF00270">
    <property type="entry name" value="DEAD"/>
    <property type="match status" value="1"/>
</dbReference>
<evidence type="ECO:0000313" key="12">
    <source>
        <dbReference type="Proteomes" id="UP001500767"/>
    </source>
</evidence>
<dbReference type="PANTHER" id="PTHR47964">
    <property type="entry name" value="ATP-DEPENDENT DNA HELICASE HOMOLOG RECG, CHLOROPLASTIC"/>
    <property type="match status" value="1"/>
</dbReference>
<dbReference type="Pfam" id="PF00271">
    <property type="entry name" value="Helicase_C"/>
    <property type="match status" value="1"/>
</dbReference>
<gene>
    <name evidence="11" type="primary">recG</name>
    <name evidence="11" type="ORF">GCM10022197_41410</name>
</gene>
<name>A0ABP6YE29_9ACTN</name>
<protein>
    <submittedName>
        <fullName evidence="11">ATP-dependent DNA helicase RecG</fullName>
    </submittedName>
</protein>
<dbReference type="InterPro" id="IPR012340">
    <property type="entry name" value="NA-bd_OB-fold"/>
</dbReference>
<dbReference type="PANTHER" id="PTHR47964:SF1">
    <property type="entry name" value="ATP-DEPENDENT DNA HELICASE HOMOLOG RECG, CHLOROPLASTIC"/>
    <property type="match status" value="1"/>
</dbReference>
<keyword evidence="2" id="KW-0227">DNA damage</keyword>
<evidence type="ECO:0000256" key="4">
    <source>
        <dbReference type="ARBA" id="ARBA00022806"/>
    </source>
</evidence>
<dbReference type="InterPro" id="IPR014001">
    <property type="entry name" value="Helicase_ATP-bd"/>
</dbReference>
<evidence type="ECO:0000256" key="5">
    <source>
        <dbReference type="ARBA" id="ARBA00022840"/>
    </source>
</evidence>
<evidence type="ECO:0000256" key="1">
    <source>
        <dbReference type="ARBA" id="ARBA00022741"/>
    </source>
</evidence>
<keyword evidence="3" id="KW-0378">Hydrolase</keyword>
<dbReference type="InterPro" id="IPR045562">
    <property type="entry name" value="RecG_dom3_C"/>
</dbReference>
<keyword evidence="4 11" id="KW-0347">Helicase</keyword>
<dbReference type="SMART" id="SM00487">
    <property type="entry name" value="DEXDc"/>
    <property type="match status" value="1"/>
</dbReference>
<keyword evidence="6" id="KW-0238">DNA-binding</keyword>
<organism evidence="11 12">
    <name type="scientific">Microlunatus spumicola</name>
    <dbReference type="NCBI Taxonomy" id="81499"/>
    <lineage>
        <taxon>Bacteria</taxon>
        <taxon>Bacillati</taxon>
        <taxon>Actinomycetota</taxon>
        <taxon>Actinomycetes</taxon>
        <taxon>Propionibacteriales</taxon>
        <taxon>Propionibacteriaceae</taxon>
        <taxon>Microlunatus</taxon>
    </lineage>
</organism>
<proteinExistence type="predicted"/>
<dbReference type="InterPro" id="IPR047112">
    <property type="entry name" value="RecG/Mfd"/>
</dbReference>
<reference evidence="12" key="1">
    <citation type="journal article" date="2019" name="Int. J. Syst. Evol. Microbiol.">
        <title>The Global Catalogue of Microorganisms (GCM) 10K type strain sequencing project: providing services to taxonomists for standard genome sequencing and annotation.</title>
        <authorList>
            <consortium name="The Broad Institute Genomics Platform"/>
            <consortium name="The Broad Institute Genome Sequencing Center for Infectious Disease"/>
            <person name="Wu L."/>
            <person name="Ma J."/>
        </authorList>
    </citation>
    <scope>NUCLEOTIDE SEQUENCE [LARGE SCALE GENOMIC DNA]</scope>
    <source>
        <strain evidence="12">JCM 16540</strain>
    </source>
</reference>
<dbReference type="PROSITE" id="PS51192">
    <property type="entry name" value="HELICASE_ATP_BIND_1"/>
    <property type="match status" value="1"/>
</dbReference>
<evidence type="ECO:0000256" key="2">
    <source>
        <dbReference type="ARBA" id="ARBA00022763"/>
    </source>
</evidence>
<dbReference type="EMBL" id="BAAAYR010000007">
    <property type="protein sequence ID" value="GAA3579588.1"/>
    <property type="molecule type" value="Genomic_DNA"/>
</dbReference>
<sequence>MAGRTGAVKDKTGTGAAPEVRPADALWRTPTFRQLDARLDALVGGRTATQLEGLRLRTVGDLLHLVPRKYFSGTELSDLSTLQPEEEVAVLAEVRSVRAHNLPSAGQHTGRKPRLEVVVTDRRGYLTLTFFGTPHLIRYWQNDLQPGARGIFAGKVRVFNQTLQLAHPDFVILGDDGTVVGGAARNEDMAKITGSALVPIYPQTGKLRTWTIGSCVGLALDAVAGRPDPVPEAVRREAGVVELGEAFRAVHQPQDRHRADEGLERLRFDEAFALQLTMARRRADAAAHGATPRPRRSGGLLDAFDARLPFVLTAGQVEVGDLLFEELARPTPMQRLLQGEVGSGKTLVALRAMLAVVDAGGQAALLAPTEVLATQHRHTIARMLGDLAEVGTLGAAEHATGVVLLTGSLGAARRRAALAEVASGTAGLVVGTHALLSEDVAFADLGLVVVDEQHRFGVEQRAALSAKATARPHVLVMTATPIPRSVAMTVFGDLETSTLRELPAGRAEVTSVVVDVRRQPTWVDRAWDRVREEVAAGHQAYVVCARISSTAKDKGPAVSDGDGSGFVPEDAPPAAAVEDLYAELAAGALSGVRVEMLHGQLPADEKDAVMARFAAGETDVLVATTVIEVGVDVPNATVMVICDADRFGISQLHQLRGRIGRGGHTGVCLLLTQAEPGTPARERLTAVAGTRDGFALAEVDLEQRREGDVLGSSQSGRRSSLRLLRVLDDADLIAQAREIAVRCVADPVLADDPGLSDIVTDVERRAAGDWLERS</sequence>
<comment type="caution">
    <text evidence="11">The sequence shown here is derived from an EMBL/GenBank/DDBJ whole genome shotgun (WGS) entry which is preliminary data.</text>
</comment>
<evidence type="ECO:0000259" key="9">
    <source>
        <dbReference type="PROSITE" id="PS51192"/>
    </source>
</evidence>
<dbReference type="InterPro" id="IPR027417">
    <property type="entry name" value="P-loop_NTPase"/>
</dbReference>
<evidence type="ECO:0000256" key="8">
    <source>
        <dbReference type="SAM" id="MobiDB-lite"/>
    </source>
</evidence>
<evidence type="ECO:0000256" key="7">
    <source>
        <dbReference type="ARBA" id="ARBA00023204"/>
    </source>
</evidence>
<dbReference type="SUPFAM" id="SSF50249">
    <property type="entry name" value="Nucleic acid-binding proteins"/>
    <property type="match status" value="1"/>
</dbReference>
<dbReference type="PROSITE" id="PS51194">
    <property type="entry name" value="HELICASE_CTER"/>
    <property type="match status" value="1"/>
</dbReference>
<dbReference type="Pfam" id="PF19833">
    <property type="entry name" value="RecG_dom3_C"/>
    <property type="match status" value="1"/>
</dbReference>
<dbReference type="GO" id="GO:0004386">
    <property type="term" value="F:helicase activity"/>
    <property type="evidence" value="ECO:0007669"/>
    <property type="project" value="UniProtKB-KW"/>
</dbReference>
<dbReference type="Gene3D" id="2.40.50.140">
    <property type="entry name" value="Nucleic acid-binding proteins"/>
    <property type="match status" value="1"/>
</dbReference>
<evidence type="ECO:0000313" key="11">
    <source>
        <dbReference type="EMBL" id="GAA3579588.1"/>
    </source>
</evidence>
<keyword evidence="7" id="KW-0234">DNA repair</keyword>
<dbReference type="CDD" id="cd04488">
    <property type="entry name" value="RecG_wedge_OBF"/>
    <property type="match status" value="1"/>
</dbReference>
<feature type="region of interest" description="Disordered" evidence="8">
    <location>
        <begin position="1"/>
        <end position="21"/>
    </location>
</feature>
<keyword evidence="12" id="KW-1185">Reference proteome</keyword>
<dbReference type="Gene3D" id="3.40.50.300">
    <property type="entry name" value="P-loop containing nucleotide triphosphate hydrolases"/>
    <property type="match status" value="2"/>
</dbReference>
<evidence type="ECO:0000259" key="10">
    <source>
        <dbReference type="PROSITE" id="PS51194"/>
    </source>
</evidence>